<dbReference type="InterPro" id="IPR029510">
    <property type="entry name" value="Ald_DH_CS_GLU"/>
</dbReference>
<dbReference type="GeneID" id="54421316"/>
<evidence type="ECO:0000256" key="5">
    <source>
        <dbReference type="PROSITE-ProRule" id="PRU10007"/>
    </source>
</evidence>
<evidence type="ECO:0000259" key="7">
    <source>
        <dbReference type="Pfam" id="PF00171"/>
    </source>
</evidence>
<keyword evidence="9" id="KW-1185">Reference proteome</keyword>
<dbReference type="InterPro" id="IPR016161">
    <property type="entry name" value="Ald_DH/histidinol_DH"/>
</dbReference>
<evidence type="ECO:0000313" key="10">
    <source>
        <dbReference type="RefSeq" id="XP_033533123.1"/>
    </source>
</evidence>
<proteinExistence type="inferred from homology"/>
<dbReference type="InterPro" id="IPR016162">
    <property type="entry name" value="Ald_DH_N"/>
</dbReference>
<dbReference type="EMBL" id="ML975161">
    <property type="protein sequence ID" value="KAF1811492.1"/>
    <property type="molecule type" value="Genomic_DNA"/>
</dbReference>
<dbReference type="AlphaFoldDB" id="A0A6G1G0I3"/>
<comment type="catalytic activity">
    <reaction evidence="4">
        <text>an aldehyde + NAD(+) + H2O = a carboxylate + NADH + 2 H(+)</text>
        <dbReference type="Rhea" id="RHEA:16185"/>
        <dbReference type="ChEBI" id="CHEBI:15377"/>
        <dbReference type="ChEBI" id="CHEBI:15378"/>
        <dbReference type="ChEBI" id="CHEBI:17478"/>
        <dbReference type="ChEBI" id="CHEBI:29067"/>
        <dbReference type="ChEBI" id="CHEBI:57540"/>
        <dbReference type="ChEBI" id="CHEBI:57945"/>
        <dbReference type="EC" id="1.2.1.3"/>
    </reaction>
</comment>
<feature type="domain" description="Aldehyde dehydrogenase" evidence="7">
    <location>
        <begin position="19"/>
        <end position="484"/>
    </location>
</feature>
<protein>
    <recommendedName>
        <fullName evidence="3">aldehyde dehydrogenase (NAD(+))</fullName>
        <ecNumber evidence="3">1.2.1.3</ecNumber>
    </recommendedName>
</protein>
<evidence type="ECO:0000256" key="1">
    <source>
        <dbReference type="ARBA" id="ARBA00009986"/>
    </source>
</evidence>
<dbReference type="OrthoDB" id="310895at2759"/>
<dbReference type="Proteomes" id="UP000504638">
    <property type="component" value="Unplaced"/>
</dbReference>
<organism evidence="8">
    <name type="scientific">Eremomyces bilateralis CBS 781.70</name>
    <dbReference type="NCBI Taxonomy" id="1392243"/>
    <lineage>
        <taxon>Eukaryota</taxon>
        <taxon>Fungi</taxon>
        <taxon>Dikarya</taxon>
        <taxon>Ascomycota</taxon>
        <taxon>Pezizomycotina</taxon>
        <taxon>Dothideomycetes</taxon>
        <taxon>Dothideomycetes incertae sedis</taxon>
        <taxon>Eremomycetales</taxon>
        <taxon>Eremomycetaceae</taxon>
        <taxon>Eremomyces</taxon>
    </lineage>
</organism>
<evidence type="ECO:0000313" key="9">
    <source>
        <dbReference type="Proteomes" id="UP000504638"/>
    </source>
</evidence>
<keyword evidence="2 6" id="KW-0560">Oxidoreductase</keyword>
<dbReference type="EC" id="1.2.1.3" evidence="3"/>
<dbReference type="InterPro" id="IPR015590">
    <property type="entry name" value="Aldehyde_DH_dom"/>
</dbReference>
<dbReference type="PROSITE" id="PS00687">
    <property type="entry name" value="ALDEHYDE_DEHYDR_GLU"/>
    <property type="match status" value="1"/>
</dbReference>
<dbReference type="PROSITE" id="PS00070">
    <property type="entry name" value="ALDEHYDE_DEHYDR_CYS"/>
    <property type="match status" value="1"/>
</dbReference>
<dbReference type="GO" id="GO:0004029">
    <property type="term" value="F:aldehyde dehydrogenase (NAD+) activity"/>
    <property type="evidence" value="ECO:0007669"/>
    <property type="project" value="UniProtKB-EC"/>
</dbReference>
<dbReference type="Gene3D" id="3.40.309.10">
    <property type="entry name" value="Aldehyde Dehydrogenase, Chain A, domain 2"/>
    <property type="match status" value="1"/>
</dbReference>
<dbReference type="InterPro" id="IPR016163">
    <property type="entry name" value="Ald_DH_C"/>
</dbReference>
<dbReference type="FunFam" id="3.40.605.10:FF:000050">
    <property type="entry name" value="Aldehyde dehydrogenase, mitochondrial"/>
    <property type="match status" value="1"/>
</dbReference>
<evidence type="ECO:0000256" key="6">
    <source>
        <dbReference type="RuleBase" id="RU003345"/>
    </source>
</evidence>
<evidence type="ECO:0000313" key="8">
    <source>
        <dbReference type="EMBL" id="KAF1811492.1"/>
    </source>
</evidence>
<dbReference type="FunFam" id="3.40.309.10:FF:000012">
    <property type="entry name" value="Betaine aldehyde dehydrogenase"/>
    <property type="match status" value="1"/>
</dbReference>
<accession>A0A6G1G0I3</accession>
<name>A0A6G1G0I3_9PEZI</name>
<reference evidence="10" key="3">
    <citation type="submission" date="2025-04" db="UniProtKB">
        <authorList>
            <consortium name="RefSeq"/>
        </authorList>
    </citation>
    <scope>IDENTIFICATION</scope>
    <source>
        <strain evidence="10">CBS 781.70</strain>
    </source>
</reference>
<dbReference type="Pfam" id="PF00171">
    <property type="entry name" value="Aldedh"/>
    <property type="match status" value="1"/>
</dbReference>
<evidence type="ECO:0000256" key="2">
    <source>
        <dbReference type="ARBA" id="ARBA00023002"/>
    </source>
</evidence>
<dbReference type="SUPFAM" id="SSF53720">
    <property type="entry name" value="ALDH-like"/>
    <property type="match status" value="1"/>
</dbReference>
<sequence>MATDGISSYRTQLFINNEYVDAKSGKTLDVYNPTDESLVCKGVHIAGEADVDAAVDAAVAAFKKGPWNTYTAVQRSAVMNKFADLIESRVAEFVRLETLAMGGSYGVQSYAWGLAARCFRYYAGWTDKLAGEVYPPENGEYRMVRYEPLGVCAGIGAWNGSSMLFAWKCAPALAAGNVFIFKASEKSPLGIVALGDLIKEAGFPPGVIQIVNGAGETGGLLASHMKINKISFTGSINAGRKVQEAATKSNLKRCTLELGGKSPALVFNDCNLQNAVEKCALGVLMNSGQVCSAATRPLVQEEIAPKFIELLKQQFVGAGSTLGADPLKPETLFGPLADKAQFESVMSFIESGKSKSGGELLVGGNKVGEKGFFVSPAIFLNPDLDSDIYKKEIFGPVAAIRTFKTEEEAIELANDTTYGLSACVYTTNIAKALRVAGKLEAGTVAINNAFVPSIEVPFGGYKMSGIGRESGRHGLMAYVEVKTISIK</sequence>
<reference evidence="8 10" key="1">
    <citation type="submission" date="2020-01" db="EMBL/GenBank/DDBJ databases">
        <authorList>
            <consortium name="DOE Joint Genome Institute"/>
            <person name="Haridas S."/>
            <person name="Albert R."/>
            <person name="Binder M."/>
            <person name="Bloem J."/>
            <person name="Labutti K."/>
            <person name="Salamov A."/>
            <person name="Andreopoulos B."/>
            <person name="Baker S.E."/>
            <person name="Barry K."/>
            <person name="Bills G."/>
            <person name="Bluhm B.H."/>
            <person name="Cannon C."/>
            <person name="Castanera R."/>
            <person name="Culley D.E."/>
            <person name="Daum C."/>
            <person name="Ezra D."/>
            <person name="Gonzalez J.B."/>
            <person name="Henrissat B."/>
            <person name="Kuo A."/>
            <person name="Liang C."/>
            <person name="Lipzen A."/>
            <person name="Lutzoni F."/>
            <person name="Magnuson J."/>
            <person name="Mondo S."/>
            <person name="Nolan M."/>
            <person name="Ohm R."/>
            <person name="Pangilinan J."/>
            <person name="Park H.-J."/>
            <person name="Ramirez L."/>
            <person name="Alfaro M."/>
            <person name="Sun H."/>
            <person name="Tritt A."/>
            <person name="Yoshinaga Y."/>
            <person name="Zwiers L.-H."/>
            <person name="Turgeon B.G."/>
            <person name="Goodwin S.B."/>
            <person name="Spatafora J.W."/>
            <person name="Crous P.W."/>
            <person name="Grigoriev I.V."/>
        </authorList>
    </citation>
    <scope>NUCLEOTIDE SEQUENCE</scope>
    <source>
        <strain evidence="8 10">CBS 781.70</strain>
    </source>
</reference>
<dbReference type="Gene3D" id="3.40.605.10">
    <property type="entry name" value="Aldehyde Dehydrogenase, Chain A, domain 1"/>
    <property type="match status" value="1"/>
</dbReference>
<dbReference type="InterPro" id="IPR016160">
    <property type="entry name" value="Ald_DH_CS_CYS"/>
</dbReference>
<comment type="similarity">
    <text evidence="1 6">Belongs to the aldehyde dehydrogenase family.</text>
</comment>
<evidence type="ECO:0000256" key="3">
    <source>
        <dbReference type="ARBA" id="ARBA00024226"/>
    </source>
</evidence>
<dbReference type="PANTHER" id="PTHR11699">
    <property type="entry name" value="ALDEHYDE DEHYDROGENASE-RELATED"/>
    <property type="match status" value="1"/>
</dbReference>
<gene>
    <name evidence="8 10" type="ORF">P152DRAFT_467121</name>
</gene>
<feature type="active site" evidence="5">
    <location>
        <position position="257"/>
    </location>
</feature>
<reference evidence="10" key="2">
    <citation type="submission" date="2020-04" db="EMBL/GenBank/DDBJ databases">
        <authorList>
            <consortium name="NCBI Genome Project"/>
        </authorList>
    </citation>
    <scope>NUCLEOTIDE SEQUENCE</scope>
    <source>
        <strain evidence="10">CBS 781.70</strain>
    </source>
</reference>
<evidence type="ECO:0000256" key="4">
    <source>
        <dbReference type="ARBA" id="ARBA00049194"/>
    </source>
</evidence>
<dbReference type="RefSeq" id="XP_033533123.1">
    <property type="nucleotide sequence ID" value="XM_033680746.1"/>
</dbReference>